<feature type="domain" description="Glycosyltransferase 2-like" evidence="1">
    <location>
        <begin position="8"/>
        <end position="137"/>
    </location>
</feature>
<keyword evidence="2" id="KW-0808">Transferase</keyword>
<dbReference type="Pfam" id="PF00535">
    <property type="entry name" value="Glycos_transf_2"/>
    <property type="match status" value="1"/>
</dbReference>
<gene>
    <name evidence="2" type="ORF">QVZ41_09725</name>
</gene>
<evidence type="ECO:0000313" key="3">
    <source>
        <dbReference type="Proteomes" id="UP001168642"/>
    </source>
</evidence>
<keyword evidence="2" id="KW-0328">Glycosyltransferase</keyword>
<proteinExistence type="predicted"/>
<dbReference type="CDD" id="cd00761">
    <property type="entry name" value="Glyco_tranf_GTA_type"/>
    <property type="match status" value="1"/>
</dbReference>
<reference evidence="2" key="1">
    <citation type="submission" date="2023-07" db="EMBL/GenBank/DDBJ databases">
        <title>Wenyingzhuangia sp. chi5 genome sequencing and assembly.</title>
        <authorList>
            <person name="Park S."/>
        </authorList>
    </citation>
    <scope>NUCLEOTIDE SEQUENCE</scope>
    <source>
        <strain evidence="2">Chi5</strain>
    </source>
</reference>
<protein>
    <submittedName>
        <fullName evidence="2">Glycosyltransferase family A protein</fullName>
        <ecNumber evidence="2">2.4.-.-</ecNumber>
    </submittedName>
</protein>
<keyword evidence="3" id="KW-1185">Reference proteome</keyword>
<organism evidence="2 3">
    <name type="scientific">Wenyingzhuangia gilva</name>
    <dbReference type="NCBI Taxonomy" id="3057677"/>
    <lineage>
        <taxon>Bacteria</taxon>
        <taxon>Pseudomonadati</taxon>
        <taxon>Bacteroidota</taxon>
        <taxon>Flavobacteriia</taxon>
        <taxon>Flavobacteriales</taxon>
        <taxon>Flavobacteriaceae</taxon>
        <taxon>Wenyingzhuangia</taxon>
    </lineage>
</organism>
<dbReference type="SUPFAM" id="SSF53448">
    <property type="entry name" value="Nucleotide-diphospho-sugar transferases"/>
    <property type="match status" value="1"/>
</dbReference>
<dbReference type="Proteomes" id="UP001168642">
    <property type="component" value="Unassembled WGS sequence"/>
</dbReference>
<evidence type="ECO:0000313" key="2">
    <source>
        <dbReference type="EMBL" id="MDO3695121.1"/>
    </source>
</evidence>
<dbReference type="RefSeq" id="WP_302884379.1">
    <property type="nucleotide sequence ID" value="NZ_JAUMIT010000004.1"/>
</dbReference>
<dbReference type="GO" id="GO:0016757">
    <property type="term" value="F:glycosyltransferase activity"/>
    <property type="evidence" value="ECO:0007669"/>
    <property type="project" value="UniProtKB-KW"/>
</dbReference>
<sequence>MEENQLVSIILPVYNGETYLAQSIKSCLSQTYRNIELIIVNDCSTDNTLAIAKDFAKNDTRVRIVNNSTNKRLPASLNIGHSMAKGDLLTWTSDDNMYLPTAIEIMVNTICNQDADFVYADFIQIDENSNELKTFHLEEPQEVIWRNVIGACFLYKKEVYVKNNGYDEKLFMVEDYDFWLRGFMKHKFFHINKVLYKYRIHKQSLTHEINNVNSEKQLIFENNKYKMYASVFDEYKFPIELQKLIIQFQKTHTIDSHILIKNIEKIKQFYSSVFHLSDYKQHIFCLKDKYIKGVRVTGNTQGIIPFFKLIYFFHSVMTVNDYKTALKIATYKILKK</sequence>
<comment type="caution">
    <text evidence="2">The sequence shown here is derived from an EMBL/GenBank/DDBJ whole genome shotgun (WGS) entry which is preliminary data.</text>
</comment>
<dbReference type="EMBL" id="JAUMIT010000004">
    <property type="protein sequence ID" value="MDO3695121.1"/>
    <property type="molecule type" value="Genomic_DNA"/>
</dbReference>
<dbReference type="PANTHER" id="PTHR22916">
    <property type="entry name" value="GLYCOSYLTRANSFERASE"/>
    <property type="match status" value="1"/>
</dbReference>
<dbReference type="PANTHER" id="PTHR22916:SF3">
    <property type="entry name" value="UDP-GLCNAC:BETAGAL BETA-1,3-N-ACETYLGLUCOSAMINYLTRANSFERASE-LIKE PROTEIN 1"/>
    <property type="match status" value="1"/>
</dbReference>
<dbReference type="Gene3D" id="3.90.550.10">
    <property type="entry name" value="Spore Coat Polysaccharide Biosynthesis Protein SpsA, Chain A"/>
    <property type="match status" value="1"/>
</dbReference>
<evidence type="ECO:0000259" key="1">
    <source>
        <dbReference type="Pfam" id="PF00535"/>
    </source>
</evidence>
<name>A0ABT8VT19_9FLAO</name>
<dbReference type="InterPro" id="IPR029044">
    <property type="entry name" value="Nucleotide-diphossugar_trans"/>
</dbReference>
<dbReference type="EC" id="2.4.-.-" evidence="2"/>
<accession>A0ABT8VT19</accession>
<dbReference type="InterPro" id="IPR001173">
    <property type="entry name" value="Glyco_trans_2-like"/>
</dbReference>